<feature type="domain" description="CAAX prenyl protease 2/Lysostaphin resistance protein A-like" evidence="2">
    <location>
        <begin position="209"/>
        <end position="296"/>
    </location>
</feature>
<feature type="transmembrane region" description="Helical" evidence="1">
    <location>
        <begin position="236"/>
        <end position="254"/>
    </location>
</feature>
<protein>
    <recommendedName>
        <fullName evidence="2">CAAX prenyl protease 2/Lysostaphin resistance protein A-like domain-containing protein</fullName>
    </recommendedName>
</protein>
<dbReference type="InterPro" id="IPR003675">
    <property type="entry name" value="Rce1/LyrA-like_dom"/>
</dbReference>
<dbReference type="Proteomes" id="UP001300502">
    <property type="component" value="Unassembled WGS sequence"/>
</dbReference>
<gene>
    <name evidence="3" type="ORF">GAYE_SCF06G2769</name>
</gene>
<reference evidence="3 4" key="1">
    <citation type="submission" date="2022-07" db="EMBL/GenBank/DDBJ databases">
        <title>Genome-wide signatures of adaptation to extreme environments.</title>
        <authorList>
            <person name="Cho C.H."/>
            <person name="Yoon H.S."/>
        </authorList>
    </citation>
    <scope>NUCLEOTIDE SEQUENCE [LARGE SCALE GENOMIC DNA]</scope>
    <source>
        <strain evidence="3 4">108.79 E11</strain>
    </source>
</reference>
<sequence>MLRYRSLLYFVGTHGISKGFMRAQRYKEYSVFKCSCPSLQFVRYVHFKSKLFGNQTRWKSFVWPLVSVPLICSGCFVLKATMQDDKSETVVSSLLPKGQQKLEDPDDSVSSAKKVPKSRDSTVILSGLFFEISLGLTGSLFAWKLGLPVFGKGFHISPSIFLQGAIASVPLLGFVYVLEQLPFQWLKETASQTQRIIAEVFLPRSSPEIGLLCACTGLAEEVAFRSFLYSWLVSRMHLSATQGLIVSSVVFGLFHPVSPAYVYIASLAGSYFGFLYIVSGNNIVVPAVAHAVYDYVILEISRYQMIQKNSNLSNKDKME</sequence>
<dbReference type="AlphaFoldDB" id="A0AAV9IC09"/>
<evidence type="ECO:0000256" key="1">
    <source>
        <dbReference type="SAM" id="Phobius"/>
    </source>
</evidence>
<dbReference type="GO" id="GO:0080120">
    <property type="term" value="P:CAAX-box protein maturation"/>
    <property type="evidence" value="ECO:0007669"/>
    <property type="project" value="UniProtKB-ARBA"/>
</dbReference>
<feature type="transmembrane region" description="Helical" evidence="1">
    <location>
        <begin position="155"/>
        <end position="178"/>
    </location>
</feature>
<evidence type="ECO:0000259" key="2">
    <source>
        <dbReference type="Pfam" id="PF02517"/>
    </source>
</evidence>
<accession>A0AAV9IC09</accession>
<keyword evidence="1" id="KW-0472">Membrane</keyword>
<evidence type="ECO:0000313" key="4">
    <source>
        <dbReference type="Proteomes" id="UP001300502"/>
    </source>
</evidence>
<keyword evidence="1" id="KW-0812">Transmembrane</keyword>
<dbReference type="PANTHER" id="PTHR43592:SF15">
    <property type="entry name" value="CAAX AMINO TERMINAL PROTEASE FAMILY PROTEIN"/>
    <property type="match status" value="1"/>
</dbReference>
<comment type="caution">
    <text evidence="3">The sequence shown here is derived from an EMBL/GenBank/DDBJ whole genome shotgun (WGS) entry which is preliminary data.</text>
</comment>
<feature type="transmembrane region" description="Helical" evidence="1">
    <location>
        <begin position="123"/>
        <end position="143"/>
    </location>
</feature>
<dbReference type="PANTHER" id="PTHR43592">
    <property type="entry name" value="CAAX AMINO TERMINAL PROTEASE"/>
    <property type="match status" value="1"/>
</dbReference>
<keyword evidence="4" id="KW-1185">Reference proteome</keyword>
<evidence type="ECO:0000313" key="3">
    <source>
        <dbReference type="EMBL" id="KAK4524867.1"/>
    </source>
</evidence>
<keyword evidence="1" id="KW-1133">Transmembrane helix</keyword>
<dbReference type="EMBL" id="JANCYU010000026">
    <property type="protein sequence ID" value="KAK4524867.1"/>
    <property type="molecule type" value="Genomic_DNA"/>
</dbReference>
<organism evidence="3 4">
    <name type="scientific">Galdieria yellowstonensis</name>
    <dbReference type="NCBI Taxonomy" id="3028027"/>
    <lineage>
        <taxon>Eukaryota</taxon>
        <taxon>Rhodophyta</taxon>
        <taxon>Bangiophyceae</taxon>
        <taxon>Galdieriales</taxon>
        <taxon>Galdieriaceae</taxon>
        <taxon>Galdieria</taxon>
    </lineage>
</organism>
<proteinExistence type="predicted"/>
<dbReference type="GO" id="GO:0004175">
    <property type="term" value="F:endopeptidase activity"/>
    <property type="evidence" value="ECO:0007669"/>
    <property type="project" value="UniProtKB-ARBA"/>
</dbReference>
<dbReference type="Pfam" id="PF02517">
    <property type="entry name" value="Rce1-like"/>
    <property type="match status" value="1"/>
</dbReference>
<name>A0AAV9IC09_9RHOD</name>